<dbReference type="EMBL" id="JAYWIO010000003">
    <property type="protein sequence ID" value="KAK7274643.1"/>
    <property type="molecule type" value="Genomic_DNA"/>
</dbReference>
<name>A0AAN9IBF3_CROPI</name>
<gene>
    <name evidence="2" type="ORF">RIF29_15739</name>
</gene>
<dbReference type="Proteomes" id="UP001372338">
    <property type="component" value="Unassembled WGS sequence"/>
</dbReference>
<dbReference type="AlphaFoldDB" id="A0AAN9IBF3"/>
<feature type="compositionally biased region" description="Low complexity" evidence="1">
    <location>
        <begin position="109"/>
        <end position="119"/>
    </location>
</feature>
<organism evidence="2 3">
    <name type="scientific">Crotalaria pallida</name>
    <name type="common">Smooth rattlebox</name>
    <name type="synonym">Crotalaria striata</name>
    <dbReference type="NCBI Taxonomy" id="3830"/>
    <lineage>
        <taxon>Eukaryota</taxon>
        <taxon>Viridiplantae</taxon>
        <taxon>Streptophyta</taxon>
        <taxon>Embryophyta</taxon>
        <taxon>Tracheophyta</taxon>
        <taxon>Spermatophyta</taxon>
        <taxon>Magnoliopsida</taxon>
        <taxon>eudicotyledons</taxon>
        <taxon>Gunneridae</taxon>
        <taxon>Pentapetalae</taxon>
        <taxon>rosids</taxon>
        <taxon>fabids</taxon>
        <taxon>Fabales</taxon>
        <taxon>Fabaceae</taxon>
        <taxon>Papilionoideae</taxon>
        <taxon>50 kb inversion clade</taxon>
        <taxon>genistoids sensu lato</taxon>
        <taxon>core genistoids</taxon>
        <taxon>Crotalarieae</taxon>
        <taxon>Crotalaria</taxon>
    </lineage>
</organism>
<evidence type="ECO:0000313" key="3">
    <source>
        <dbReference type="Proteomes" id="UP001372338"/>
    </source>
</evidence>
<accession>A0AAN9IBF3</accession>
<evidence type="ECO:0000313" key="2">
    <source>
        <dbReference type="EMBL" id="KAK7274643.1"/>
    </source>
</evidence>
<comment type="caution">
    <text evidence="2">The sequence shown here is derived from an EMBL/GenBank/DDBJ whole genome shotgun (WGS) entry which is preliminary data.</text>
</comment>
<protein>
    <submittedName>
        <fullName evidence="2">Uncharacterized protein</fullName>
    </submittedName>
</protein>
<keyword evidence="3" id="KW-1185">Reference proteome</keyword>
<reference evidence="2 3" key="1">
    <citation type="submission" date="2024-01" db="EMBL/GenBank/DDBJ databases">
        <title>The genomes of 5 underutilized Papilionoideae crops provide insights into root nodulation and disease resistanc.</title>
        <authorList>
            <person name="Yuan L."/>
        </authorList>
    </citation>
    <scope>NUCLEOTIDE SEQUENCE [LARGE SCALE GENOMIC DNA]</scope>
    <source>
        <strain evidence="2">ZHUSHIDOU_FW_LH</strain>
        <tissue evidence="2">Leaf</tissue>
    </source>
</reference>
<proteinExistence type="predicted"/>
<feature type="region of interest" description="Disordered" evidence="1">
    <location>
        <begin position="68"/>
        <end position="119"/>
    </location>
</feature>
<feature type="compositionally biased region" description="Basic residues" evidence="1">
    <location>
        <begin position="91"/>
        <end position="100"/>
    </location>
</feature>
<sequence length="119" mass="13349">MHVHKLHLPYSPPSIWSLATSDFFVNGVMGVAMAGLRWGWEWWQCKVKEGLILEDRVNASELHPIVATTSTKEQKDKAPQQEEWQTVQTRSSKRLQKKKKESNQGLEVGGTSTSTSGNG</sequence>
<evidence type="ECO:0000256" key="1">
    <source>
        <dbReference type="SAM" id="MobiDB-lite"/>
    </source>
</evidence>